<dbReference type="RefSeq" id="XP_062701474.1">
    <property type="nucleotide sequence ID" value="XM_062845490.1"/>
</dbReference>
<dbReference type="PANTHER" id="PTHR37984">
    <property type="entry name" value="PROTEIN CBG26694"/>
    <property type="match status" value="1"/>
</dbReference>
<dbReference type="EnsemblMetazoa" id="AALFPA23_007954.R10703">
    <property type="protein sequence ID" value="AALFPA23_007954.P10703"/>
    <property type="gene ID" value="AALFPA23_007954"/>
</dbReference>
<dbReference type="InterPro" id="IPR001878">
    <property type="entry name" value="Znf_CCHC"/>
</dbReference>
<name>A0ABM1YCW7_AEDAL</name>
<dbReference type="InterPro" id="IPR050951">
    <property type="entry name" value="Retrovirus_Pol_polyprotein"/>
</dbReference>
<dbReference type="SUPFAM" id="SSF50630">
    <property type="entry name" value="Acid proteases"/>
    <property type="match status" value="1"/>
</dbReference>
<dbReference type="PROSITE" id="PS50158">
    <property type="entry name" value="ZF_CCHC"/>
    <property type="match status" value="1"/>
</dbReference>
<keyword evidence="4" id="KW-1185">Reference proteome</keyword>
<dbReference type="Gene3D" id="3.30.420.10">
    <property type="entry name" value="Ribonuclease H-like superfamily/Ribonuclease H"/>
    <property type="match status" value="1"/>
</dbReference>
<protein>
    <recommendedName>
        <fullName evidence="2">CCHC-type domain-containing protein</fullName>
    </recommendedName>
</protein>
<dbReference type="Proteomes" id="UP000069940">
    <property type="component" value="Unassembled WGS sequence"/>
</dbReference>
<reference evidence="4" key="1">
    <citation type="journal article" date="2015" name="Proc. Natl. Acad. Sci. U.S.A.">
        <title>Genome sequence of the Asian Tiger mosquito, Aedes albopictus, reveals insights into its biology, genetics, and evolution.</title>
        <authorList>
            <person name="Chen X.G."/>
            <person name="Jiang X."/>
            <person name="Gu J."/>
            <person name="Xu M."/>
            <person name="Wu Y."/>
            <person name="Deng Y."/>
            <person name="Zhang C."/>
            <person name="Bonizzoni M."/>
            <person name="Dermauw W."/>
            <person name="Vontas J."/>
            <person name="Armbruster P."/>
            <person name="Huang X."/>
            <person name="Yang Y."/>
            <person name="Zhang H."/>
            <person name="He W."/>
            <person name="Peng H."/>
            <person name="Liu Y."/>
            <person name="Wu K."/>
            <person name="Chen J."/>
            <person name="Lirakis M."/>
            <person name="Topalis P."/>
            <person name="Van Leeuwen T."/>
            <person name="Hall A.B."/>
            <person name="Jiang X."/>
            <person name="Thorpe C."/>
            <person name="Mueller R.L."/>
            <person name="Sun C."/>
            <person name="Waterhouse R.M."/>
            <person name="Yan G."/>
            <person name="Tu Z.J."/>
            <person name="Fang X."/>
            <person name="James A.A."/>
        </authorList>
    </citation>
    <scope>NUCLEOTIDE SEQUENCE [LARGE SCALE GENOMIC DNA]</scope>
    <source>
        <strain evidence="4">Foshan</strain>
    </source>
</reference>
<dbReference type="GeneID" id="134285192"/>
<dbReference type="InterPro" id="IPR021109">
    <property type="entry name" value="Peptidase_aspartic_dom_sf"/>
</dbReference>
<dbReference type="InterPro" id="IPR036397">
    <property type="entry name" value="RNaseH_sf"/>
</dbReference>
<keyword evidence="1" id="KW-0479">Metal-binding</keyword>
<evidence type="ECO:0000313" key="3">
    <source>
        <dbReference type="EnsemblMetazoa" id="AALFPA23_007954.P10703"/>
    </source>
</evidence>
<feature type="domain" description="CCHC-type" evidence="2">
    <location>
        <begin position="267"/>
        <end position="280"/>
    </location>
</feature>
<dbReference type="PANTHER" id="PTHR37984:SF9">
    <property type="entry name" value="INTEGRASE CATALYTIC DOMAIN-CONTAINING PROTEIN"/>
    <property type="match status" value="1"/>
</dbReference>
<dbReference type="Gene3D" id="2.40.70.10">
    <property type="entry name" value="Acid Proteases"/>
    <property type="match status" value="1"/>
</dbReference>
<organism evidence="3 4">
    <name type="scientific">Aedes albopictus</name>
    <name type="common">Asian tiger mosquito</name>
    <name type="synonym">Stegomyia albopicta</name>
    <dbReference type="NCBI Taxonomy" id="7160"/>
    <lineage>
        <taxon>Eukaryota</taxon>
        <taxon>Metazoa</taxon>
        <taxon>Ecdysozoa</taxon>
        <taxon>Arthropoda</taxon>
        <taxon>Hexapoda</taxon>
        <taxon>Insecta</taxon>
        <taxon>Pterygota</taxon>
        <taxon>Neoptera</taxon>
        <taxon>Endopterygota</taxon>
        <taxon>Diptera</taxon>
        <taxon>Nematocera</taxon>
        <taxon>Culicoidea</taxon>
        <taxon>Culicidae</taxon>
        <taxon>Culicinae</taxon>
        <taxon>Aedini</taxon>
        <taxon>Aedes</taxon>
        <taxon>Stegomyia</taxon>
    </lineage>
</organism>
<sequence>MAYVLNPNIEPFRKGQSFSSWIKRLGFHFRVNKVNDDQKKDQMFLLGGDYLFSMADKLYPTEEMLDEVSYEILIQKLKEKLDKTDSILLQRYNFSMQVQQPGETASDFIISLKVLAEHCEFGDQKNRLIVDRILVGLIDNSLKHRLLTEYSSKLTLAHVENIIASWEMADIHTKTLKNNDNIDLVASIDNRYSFHDGRQLPERVMTKRSHGFCRAVNSHFDFRSAKDRHHAATSKFLQARRRCPPSGTIHKRRRMDDTRWTMDQPICDYCGRRGHLRRKCYKLQDDLCEEEVNYIPETFTDDADGLSEEVDRLMTIDCGSDGSDSVELECMHVSSFEKSDPCLLNVSIEDNPVQMEVDSGSSVTVMDKNSFNSKFDIPLLKSSKQLVVVNGSRLKVSGEVEVKVEHNNKIAKLNLLVIDCDYQFIPLLGRPWLDEFCPNWRIFFGDLMPVNNILKNQSKTLIADTNPNFSDIVVKISTKTVKHFESDLILTREVPVFKHFYDVPFYFREIIFKCDNRFDTKKSIITINTRPQATADILDNVNKPIISTSNLLNAVLASNNSVALMGNADVCLRFRSKVSLPTIYGRELQKSSMFENNSPVILLDMAKQTKRNTFLLKLLNLLHHGWYADIEQFGVACGLCASLAILPNLNINKRKPSKTPFNEKHTIDFRFKYSAFLLLVRSFSKWGEVNDIIKPSSKIVDFLRLPDLLSDDGISFNSHSIRTCIQTQIIKNSPYNPAENGQKNRLVETVKHLLEKFFLILGTNKLSIEIQITLLFIGCTINCGTLEVYFPSIEVFVCKLGMLILVSNQINYKLHIHEKCKVTSFLKGFSKNSLQIVVGNRAQVIAYPNQIRVVETLETVDGQRSSDQPNQYMEDTKTGRSILTVEQPVMPSVKNEIDVGQIPDRGILSEIIDCKARKRKHLSIMVRFTGLPRLSRIVSITRIRNDLICE</sequence>
<keyword evidence="1" id="KW-0863">Zinc-finger</keyword>
<keyword evidence="1" id="KW-0862">Zinc</keyword>
<proteinExistence type="predicted"/>
<evidence type="ECO:0000259" key="2">
    <source>
        <dbReference type="PROSITE" id="PS50158"/>
    </source>
</evidence>
<evidence type="ECO:0000313" key="4">
    <source>
        <dbReference type="Proteomes" id="UP000069940"/>
    </source>
</evidence>
<reference evidence="3" key="2">
    <citation type="submission" date="2025-05" db="UniProtKB">
        <authorList>
            <consortium name="EnsemblMetazoa"/>
        </authorList>
    </citation>
    <scope>IDENTIFICATION</scope>
    <source>
        <strain evidence="3">Foshan</strain>
    </source>
</reference>
<evidence type="ECO:0000256" key="1">
    <source>
        <dbReference type="PROSITE-ProRule" id="PRU00047"/>
    </source>
</evidence>
<accession>A0ABM1YCW7</accession>